<organism evidence="1 2">
    <name type="scientific">Paraliobacillus ryukyuensis</name>
    <dbReference type="NCBI Taxonomy" id="200904"/>
    <lineage>
        <taxon>Bacteria</taxon>
        <taxon>Bacillati</taxon>
        <taxon>Bacillota</taxon>
        <taxon>Bacilli</taxon>
        <taxon>Bacillales</taxon>
        <taxon>Bacillaceae</taxon>
        <taxon>Paraliobacillus</taxon>
    </lineage>
</organism>
<dbReference type="Proteomes" id="UP000252254">
    <property type="component" value="Unassembled WGS sequence"/>
</dbReference>
<evidence type="ECO:0000313" key="1">
    <source>
        <dbReference type="EMBL" id="RBO99509.1"/>
    </source>
</evidence>
<name>A0A366ECN8_9BACI</name>
<reference evidence="1 2" key="1">
    <citation type="submission" date="2018-06" db="EMBL/GenBank/DDBJ databases">
        <title>Genomic Encyclopedia of Type Strains, Phase IV (KMG-IV): sequencing the most valuable type-strain genomes for metagenomic binning, comparative biology and taxonomic classification.</title>
        <authorList>
            <person name="Goeker M."/>
        </authorList>
    </citation>
    <scope>NUCLEOTIDE SEQUENCE [LARGE SCALE GENOMIC DNA]</scope>
    <source>
        <strain evidence="1 2">DSM 15140</strain>
    </source>
</reference>
<evidence type="ECO:0000313" key="2">
    <source>
        <dbReference type="Proteomes" id="UP000252254"/>
    </source>
</evidence>
<comment type="caution">
    <text evidence="1">The sequence shown here is derived from an EMBL/GenBank/DDBJ whole genome shotgun (WGS) entry which is preliminary data.</text>
</comment>
<dbReference type="OrthoDB" id="2988551at2"/>
<protein>
    <submittedName>
        <fullName evidence="1">Uncharacterized protein</fullName>
    </submittedName>
</protein>
<keyword evidence="2" id="KW-1185">Reference proteome</keyword>
<dbReference type="RefSeq" id="WP_113868445.1">
    <property type="nucleotide sequence ID" value="NZ_BAABQN010000003.1"/>
</dbReference>
<gene>
    <name evidence="1" type="ORF">DES48_104185</name>
</gene>
<sequence>MKLSDYFTKSNEYRANTLMQQHEHYLNLAKIERDEGNFDKSLLYSNHATAITMELKRMHKQKLSTDEAIKLLEQNKQGLCSGLFNERWR</sequence>
<dbReference type="AlphaFoldDB" id="A0A366ECN8"/>
<accession>A0A366ECN8</accession>
<proteinExistence type="predicted"/>
<dbReference type="EMBL" id="QNRI01000004">
    <property type="protein sequence ID" value="RBO99509.1"/>
    <property type="molecule type" value="Genomic_DNA"/>
</dbReference>